<sequence length="658" mass="75458">MDEKKTFIGDEINVPNKPVDKESETDNSDILSQELDGFNKNKVSPAEVAPELKHICKERKDPDNHLQENKDESLRVRTLQVTSEVHSDENAKGIAHRNADKLNNPSVKKANYIKKTVLKHIRRAITNPTGTIKNIKFIRRKGKMLKVSRSKSTQQFAKEEKYISQIDKCNEVSNEERIFQSKLESIEDTKSGVTNIGKTKRKADMLAKLETQFETSTQSKDATQTLCSTQSTFVPVSPYDSVTNSQSSTVRTADEVWSHFIWYMQSCADSLDRIKTDDINKEDIKPSPESGIRSLEDPTKTATEPARQNLEDATKTQTESARQNLEYPVKTTSESISQNFKDFAKAVMESSMMQDPGKVIREVSVTRVDNSATVIKNNRRSPRQRIVYDENIEYIRGWIIQQIKDREILLKFRIMEGKYSKDIETKMRCIEEATNLQEETDSLFDALDDSEKVANISKRFKGYPASPIKDSSKSATKNKNGLKWPEGQIKSFSSLFRHMYKSSSSESMNEDVFESIHPRNFKSAFDAYLVSKKKHDSESEISENNAKNWVDEFHLSLVQGRSKVKCKIAHPEIRSLEDYQNYINDLKMAADENLNCLDTLIPQVTSVILPLMSYLSQSRRKIVQIFAFLNEERSDVFPKTSDKIKAFFEEFCKRHFTN</sequence>
<name>A0A4Y2RFK0_ARAVE</name>
<proteinExistence type="predicted"/>
<reference evidence="2 3" key="1">
    <citation type="journal article" date="2019" name="Sci. Rep.">
        <title>Orb-weaving spider Araneus ventricosus genome elucidates the spidroin gene catalogue.</title>
        <authorList>
            <person name="Kono N."/>
            <person name="Nakamura H."/>
            <person name="Ohtoshi R."/>
            <person name="Moran D.A.P."/>
            <person name="Shinohara A."/>
            <person name="Yoshida Y."/>
            <person name="Fujiwara M."/>
            <person name="Mori M."/>
            <person name="Tomita M."/>
            <person name="Arakawa K."/>
        </authorList>
    </citation>
    <scope>NUCLEOTIDE SEQUENCE [LARGE SCALE GENOMIC DNA]</scope>
</reference>
<evidence type="ECO:0000256" key="1">
    <source>
        <dbReference type="SAM" id="MobiDB-lite"/>
    </source>
</evidence>
<gene>
    <name evidence="2" type="ORF">AVEN_175617_1</name>
</gene>
<dbReference type="AlphaFoldDB" id="A0A4Y2RFK0"/>
<accession>A0A4Y2RFK0</accession>
<protein>
    <submittedName>
        <fullName evidence="2">Uncharacterized protein</fullName>
    </submittedName>
</protein>
<feature type="region of interest" description="Disordered" evidence="1">
    <location>
        <begin position="280"/>
        <end position="323"/>
    </location>
</feature>
<keyword evidence="3" id="KW-1185">Reference proteome</keyword>
<feature type="region of interest" description="Disordered" evidence="1">
    <location>
        <begin position="1"/>
        <end position="28"/>
    </location>
</feature>
<dbReference type="EMBL" id="BGPR01144619">
    <property type="protein sequence ID" value="GBN74431.1"/>
    <property type="molecule type" value="Genomic_DNA"/>
</dbReference>
<dbReference type="Proteomes" id="UP000499080">
    <property type="component" value="Unassembled WGS sequence"/>
</dbReference>
<organism evidence="2 3">
    <name type="scientific">Araneus ventricosus</name>
    <name type="common">Orbweaver spider</name>
    <name type="synonym">Epeira ventricosa</name>
    <dbReference type="NCBI Taxonomy" id="182803"/>
    <lineage>
        <taxon>Eukaryota</taxon>
        <taxon>Metazoa</taxon>
        <taxon>Ecdysozoa</taxon>
        <taxon>Arthropoda</taxon>
        <taxon>Chelicerata</taxon>
        <taxon>Arachnida</taxon>
        <taxon>Araneae</taxon>
        <taxon>Araneomorphae</taxon>
        <taxon>Entelegynae</taxon>
        <taxon>Araneoidea</taxon>
        <taxon>Araneidae</taxon>
        <taxon>Araneus</taxon>
    </lineage>
</organism>
<evidence type="ECO:0000313" key="3">
    <source>
        <dbReference type="Proteomes" id="UP000499080"/>
    </source>
</evidence>
<evidence type="ECO:0000313" key="2">
    <source>
        <dbReference type="EMBL" id="GBN74431.1"/>
    </source>
</evidence>
<comment type="caution">
    <text evidence="2">The sequence shown here is derived from an EMBL/GenBank/DDBJ whole genome shotgun (WGS) entry which is preliminary data.</text>
</comment>
<feature type="region of interest" description="Disordered" evidence="1">
    <location>
        <begin position="82"/>
        <end position="102"/>
    </location>
</feature>